<dbReference type="OMA" id="CHGRAIT"/>
<dbReference type="PROSITE" id="PS51683">
    <property type="entry name" value="SAM_OMT_II"/>
    <property type="match status" value="1"/>
</dbReference>
<feature type="non-terminal residue" evidence="2">
    <location>
        <position position="131"/>
    </location>
</feature>
<keyword evidence="3" id="KW-1185">Reference proteome</keyword>
<name>A0A1R3G266_COCAP</name>
<dbReference type="InterPro" id="IPR029063">
    <property type="entry name" value="SAM-dependent_MTases_sf"/>
</dbReference>
<dbReference type="GO" id="GO:0046983">
    <property type="term" value="F:protein dimerization activity"/>
    <property type="evidence" value="ECO:0007669"/>
    <property type="project" value="InterPro"/>
</dbReference>
<dbReference type="AlphaFoldDB" id="A0A1R3G266"/>
<dbReference type="SUPFAM" id="SSF46785">
    <property type="entry name" value="Winged helix' DNA-binding domain"/>
    <property type="match status" value="1"/>
</dbReference>
<dbReference type="InterPro" id="IPR016461">
    <property type="entry name" value="COMT-like"/>
</dbReference>
<dbReference type="InterPro" id="IPR012967">
    <property type="entry name" value="COMT_dimerisation"/>
</dbReference>
<keyword evidence="2" id="KW-0808">Transferase</keyword>
<gene>
    <name evidence="2" type="ORF">CCACVL1_29333</name>
</gene>
<dbReference type="Gramene" id="OMO52163">
    <property type="protein sequence ID" value="OMO52163"/>
    <property type="gene ID" value="CCACVL1_29333"/>
</dbReference>
<dbReference type="Proteomes" id="UP000188268">
    <property type="component" value="Unassembled WGS sequence"/>
</dbReference>
<organism evidence="2 3">
    <name type="scientific">Corchorus capsularis</name>
    <name type="common">Jute</name>
    <dbReference type="NCBI Taxonomy" id="210143"/>
    <lineage>
        <taxon>Eukaryota</taxon>
        <taxon>Viridiplantae</taxon>
        <taxon>Streptophyta</taxon>
        <taxon>Embryophyta</taxon>
        <taxon>Tracheophyta</taxon>
        <taxon>Spermatophyta</taxon>
        <taxon>Magnoliopsida</taxon>
        <taxon>eudicotyledons</taxon>
        <taxon>Gunneridae</taxon>
        <taxon>Pentapetalae</taxon>
        <taxon>rosids</taxon>
        <taxon>malvids</taxon>
        <taxon>Malvales</taxon>
        <taxon>Malvaceae</taxon>
        <taxon>Grewioideae</taxon>
        <taxon>Apeibeae</taxon>
        <taxon>Corchorus</taxon>
    </lineage>
</organism>
<dbReference type="EMBL" id="AWWV01015559">
    <property type="protein sequence ID" value="OMO52163.1"/>
    <property type="molecule type" value="Genomic_DNA"/>
</dbReference>
<dbReference type="STRING" id="210143.A0A1R3G266"/>
<dbReference type="Gene3D" id="1.10.10.10">
    <property type="entry name" value="Winged helix-like DNA-binding domain superfamily/Winged helix DNA-binding domain"/>
    <property type="match status" value="1"/>
</dbReference>
<dbReference type="GO" id="GO:0008168">
    <property type="term" value="F:methyltransferase activity"/>
    <property type="evidence" value="ECO:0007669"/>
    <property type="project" value="UniProtKB-KW"/>
</dbReference>
<dbReference type="GO" id="GO:0032259">
    <property type="term" value="P:methylation"/>
    <property type="evidence" value="ECO:0007669"/>
    <property type="project" value="UniProtKB-KW"/>
</dbReference>
<proteinExistence type="predicted"/>
<evidence type="ECO:0000313" key="3">
    <source>
        <dbReference type="Proteomes" id="UP000188268"/>
    </source>
</evidence>
<protein>
    <submittedName>
        <fullName evidence="2">O-methyltransferase, family 2</fullName>
    </submittedName>
</protein>
<dbReference type="Gene3D" id="3.40.50.150">
    <property type="entry name" value="Vaccinia Virus protein VP39"/>
    <property type="match status" value="1"/>
</dbReference>
<dbReference type="OrthoDB" id="987572at2759"/>
<feature type="domain" description="O-methyltransferase dimerisation" evidence="1">
    <location>
        <begin position="1"/>
        <end position="78"/>
    </location>
</feature>
<dbReference type="InterPro" id="IPR036390">
    <property type="entry name" value="WH_DNA-bd_sf"/>
</dbReference>
<dbReference type="Pfam" id="PF08100">
    <property type="entry name" value="Dimerisation"/>
    <property type="match status" value="1"/>
</dbReference>
<sequence>MSLKCAVELEIPDIIHNHGQPITISELALALSIHPKKVQSLYRLMRILVHSGFFAEHKISGQEKGYKLTLSSKLLLKDDPLSIRPYFLAMLDPINMKPWQCASAWFQNDDPVLFRTANGQMMWDYAANEPK</sequence>
<reference evidence="2 3" key="1">
    <citation type="submission" date="2013-09" db="EMBL/GenBank/DDBJ databases">
        <title>Corchorus capsularis genome sequencing.</title>
        <authorList>
            <person name="Alam M."/>
            <person name="Haque M.S."/>
            <person name="Islam M.S."/>
            <person name="Emdad E.M."/>
            <person name="Islam M.M."/>
            <person name="Ahmed B."/>
            <person name="Halim A."/>
            <person name="Hossen Q.M.M."/>
            <person name="Hossain M.Z."/>
            <person name="Ahmed R."/>
            <person name="Khan M.M."/>
            <person name="Islam R."/>
            <person name="Rashid M.M."/>
            <person name="Khan S.A."/>
            <person name="Rahman M.S."/>
            <person name="Alam M."/>
        </authorList>
    </citation>
    <scope>NUCLEOTIDE SEQUENCE [LARGE SCALE GENOMIC DNA]</scope>
    <source>
        <strain evidence="3">cv. CVL-1</strain>
        <tissue evidence="2">Whole seedling</tissue>
    </source>
</reference>
<accession>A0A1R3G266</accession>
<dbReference type="InterPro" id="IPR036388">
    <property type="entry name" value="WH-like_DNA-bd_sf"/>
</dbReference>
<evidence type="ECO:0000259" key="1">
    <source>
        <dbReference type="Pfam" id="PF08100"/>
    </source>
</evidence>
<evidence type="ECO:0000313" key="2">
    <source>
        <dbReference type="EMBL" id="OMO52163.1"/>
    </source>
</evidence>
<comment type="caution">
    <text evidence="2">The sequence shown here is derived from an EMBL/GenBank/DDBJ whole genome shotgun (WGS) entry which is preliminary data.</text>
</comment>
<dbReference type="PANTHER" id="PTHR11746">
    <property type="entry name" value="O-METHYLTRANSFERASE"/>
    <property type="match status" value="1"/>
</dbReference>
<keyword evidence="2" id="KW-0489">Methyltransferase</keyword>